<dbReference type="RefSeq" id="XP_023431130.1">
    <property type="nucleotide sequence ID" value="XM_023578300.1"/>
</dbReference>
<dbReference type="Proteomes" id="UP000016800">
    <property type="component" value="Chromosome V"/>
</dbReference>
<reference evidence="2" key="1">
    <citation type="journal article" date="2013" name="PLoS Pathog.">
        <title>Deciphering the cryptic genome: genome-wide analyses of the rice pathogen Fusarium fujikuroi reveal complex regulation of secondary metabolism and novel metabolites.</title>
        <authorList>
            <person name="Wiemann P."/>
            <person name="Sieber C.M."/>
            <person name="von Bargen K.W."/>
            <person name="Studt L."/>
            <person name="Niehaus E.M."/>
            <person name="Espino J.J."/>
            <person name="Huss K."/>
            <person name="Michielse C.B."/>
            <person name="Albermann S."/>
            <person name="Wagner D."/>
            <person name="Bergner S.V."/>
            <person name="Connolly L.R."/>
            <person name="Fischer A."/>
            <person name="Reuter G."/>
            <person name="Kleigrewe K."/>
            <person name="Bald T."/>
            <person name="Wingfield B.D."/>
            <person name="Ophir R."/>
            <person name="Freeman S."/>
            <person name="Hippler M."/>
            <person name="Smith K.M."/>
            <person name="Brown D.W."/>
            <person name="Proctor R.H."/>
            <person name="Munsterkotter M."/>
            <person name="Freitag M."/>
            <person name="Humpf H.U."/>
            <person name="Guldener U."/>
            <person name="Tudzynski B."/>
        </authorList>
    </citation>
    <scope>NUCLEOTIDE SEQUENCE [LARGE SCALE GENOMIC DNA]</scope>
    <source>
        <strain evidence="2">CBS 195.34 / IMI 58289 / NRRL A-6831</strain>
    </source>
</reference>
<dbReference type="HOGENOM" id="CLU_1468261_0_0_1"/>
<protein>
    <submittedName>
        <fullName evidence="1">Uncharacterized protein</fullName>
    </submittedName>
</protein>
<dbReference type="VEuPathDB" id="FungiDB:FFUJ_07986"/>
<dbReference type="GeneID" id="35401463"/>
<dbReference type="AlphaFoldDB" id="S0E320"/>
<proteinExistence type="predicted"/>
<evidence type="ECO:0000313" key="1">
    <source>
        <dbReference type="EMBL" id="CCT69050.1"/>
    </source>
</evidence>
<organism evidence="1 2">
    <name type="scientific">Gibberella fujikuroi (strain CBS 195.34 / IMI 58289 / NRRL A-6831)</name>
    <name type="common">Bakanae and foot rot disease fungus</name>
    <name type="synonym">Fusarium fujikuroi</name>
    <dbReference type="NCBI Taxonomy" id="1279085"/>
    <lineage>
        <taxon>Eukaryota</taxon>
        <taxon>Fungi</taxon>
        <taxon>Dikarya</taxon>
        <taxon>Ascomycota</taxon>
        <taxon>Pezizomycotina</taxon>
        <taxon>Sordariomycetes</taxon>
        <taxon>Hypocreomycetidae</taxon>
        <taxon>Hypocreales</taxon>
        <taxon>Nectriaceae</taxon>
        <taxon>Fusarium</taxon>
        <taxon>Fusarium fujikuroi species complex</taxon>
    </lineage>
</organism>
<dbReference type="EMBL" id="HF679027">
    <property type="protein sequence ID" value="CCT69050.1"/>
    <property type="molecule type" value="Genomic_DNA"/>
</dbReference>
<gene>
    <name evidence="1" type="ORF">FFUJ_07986</name>
</gene>
<keyword evidence="2" id="KW-1185">Reference proteome</keyword>
<name>S0E320_GIBF5</name>
<sequence length="184" mass="20351">MQEIPRLKLRPHNNPLPKAFRIWPPCTTRYSGASSGLQRSASELYRLLSPGSLESSDLGVAPRHTRSAGLTISDCQSSSYDYQLDNHIVPTFSIGTEFNKSCGSLNGICATTKLMTTWNKPMSPSTLGSRRLQGHIRPQSMDGLSIIPCWTKDTMEHAALMYPGVATKYPYWRLGDSRYTAAAP</sequence>
<accession>S0E320</accession>
<evidence type="ECO:0000313" key="2">
    <source>
        <dbReference type="Proteomes" id="UP000016800"/>
    </source>
</evidence>